<gene>
    <name evidence="3" type="ORF">UFOPK1842_00833</name>
</gene>
<evidence type="ECO:0000313" key="3">
    <source>
        <dbReference type="EMBL" id="CAB4612188.1"/>
    </source>
</evidence>
<sequence length="372" mass="40297">MLITRMTKKVRVAVVGAGWWSGRVHLPALASNPDAELVAICDANMSRARECKELFNSEFAFDNIEDALKVGLDCVLIATPHNQHFLPAMAALKAGVDVMIEKPMVLSPKEAWELVKVAEENNRNLHMGYTFPHSSHVQKVRDLVLSGSLGDLEYGLGLFTGNVLPLYRGDKDIQKEEGAPFASQADTYTSKKVGGGQLYTQTTHVVSTMLFITGAIPTSISGFLNGSNEGVDSSNSTIMRTRNKFFATFGSSGAMTDHNYRIEEYKVIGELGHASLDTCKGTLESQFKSKPLVVHEPLPKELTNPMTATSGALISTFLKRSPVVASGVLGALTVEVLEATRRSSLEGKVIDVNPPIDSAGKFDPKLIKESNV</sequence>
<dbReference type="GO" id="GO:0000166">
    <property type="term" value="F:nucleotide binding"/>
    <property type="evidence" value="ECO:0007669"/>
    <property type="project" value="InterPro"/>
</dbReference>
<name>A0A6J6HUP6_9ZZZZ</name>
<organism evidence="3">
    <name type="scientific">freshwater metagenome</name>
    <dbReference type="NCBI Taxonomy" id="449393"/>
    <lineage>
        <taxon>unclassified sequences</taxon>
        <taxon>metagenomes</taxon>
        <taxon>ecological metagenomes</taxon>
    </lineage>
</organism>
<dbReference type="Gene3D" id="3.40.50.720">
    <property type="entry name" value="NAD(P)-binding Rossmann-like Domain"/>
    <property type="match status" value="1"/>
</dbReference>
<dbReference type="Pfam" id="PF01408">
    <property type="entry name" value="GFO_IDH_MocA"/>
    <property type="match status" value="1"/>
</dbReference>
<evidence type="ECO:0000259" key="1">
    <source>
        <dbReference type="Pfam" id="PF01408"/>
    </source>
</evidence>
<dbReference type="InterPro" id="IPR055170">
    <property type="entry name" value="GFO_IDH_MocA-like_dom"/>
</dbReference>
<dbReference type="Gene3D" id="3.30.360.10">
    <property type="entry name" value="Dihydrodipicolinate Reductase, domain 2"/>
    <property type="match status" value="1"/>
</dbReference>
<feature type="domain" description="Gfo/Idh/MocA-like oxidoreductase N-terminal" evidence="1">
    <location>
        <begin position="10"/>
        <end position="129"/>
    </location>
</feature>
<reference evidence="3" key="1">
    <citation type="submission" date="2020-05" db="EMBL/GenBank/DDBJ databases">
        <authorList>
            <person name="Chiriac C."/>
            <person name="Salcher M."/>
            <person name="Ghai R."/>
            <person name="Kavagutti S V."/>
        </authorList>
    </citation>
    <scope>NUCLEOTIDE SEQUENCE</scope>
</reference>
<protein>
    <submittedName>
        <fullName evidence="3">Unannotated protein</fullName>
    </submittedName>
</protein>
<dbReference type="AlphaFoldDB" id="A0A6J6HUP6"/>
<dbReference type="SUPFAM" id="SSF51735">
    <property type="entry name" value="NAD(P)-binding Rossmann-fold domains"/>
    <property type="match status" value="1"/>
</dbReference>
<dbReference type="InterPro" id="IPR051450">
    <property type="entry name" value="Gfo/Idh/MocA_Oxidoreductases"/>
</dbReference>
<dbReference type="PANTHER" id="PTHR43377:SF1">
    <property type="entry name" value="BILIVERDIN REDUCTASE A"/>
    <property type="match status" value="1"/>
</dbReference>
<dbReference type="InterPro" id="IPR036291">
    <property type="entry name" value="NAD(P)-bd_dom_sf"/>
</dbReference>
<dbReference type="InterPro" id="IPR000683">
    <property type="entry name" value="Gfo/Idh/MocA-like_OxRdtase_N"/>
</dbReference>
<dbReference type="SUPFAM" id="SSF55347">
    <property type="entry name" value="Glyceraldehyde-3-phosphate dehydrogenase-like, C-terminal domain"/>
    <property type="match status" value="1"/>
</dbReference>
<dbReference type="EMBL" id="CAEZUQ010000104">
    <property type="protein sequence ID" value="CAB4612188.1"/>
    <property type="molecule type" value="Genomic_DNA"/>
</dbReference>
<proteinExistence type="predicted"/>
<evidence type="ECO:0000259" key="2">
    <source>
        <dbReference type="Pfam" id="PF22725"/>
    </source>
</evidence>
<accession>A0A6J6HUP6</accession>
<dbReference type="PANTHER" id="PTHR43377">
    <property type="entry name" value="BILIVERDIN REDUCTASE A"/>
    <property type="match status" value="1"/>
</dbReference>
<dbReference type="Pfam" id="PF22725">
    <property type="entry name" value="GFO_IDH_MocA_C3"/>
    <property type="match status" value="1"/>
</dbReference>
<feature type="domain" description="GFO/IDH/MocA-like oxidoreductase" evidence="2">
    <location>
        <begin position="137"/>
        <end position="273"/>
    </location>
</feature>